<comment type="caution">
    <text evidence="6">The sequence shown here is derived from an EMBL/GenBank/DDBJ whole genome shotgun (WGS) entry which is preliminary data.</text>
</comment>
<dbReference type="PANTHER" id="PTHR14226">
    <property type="entry name" value="NEUROPATHY TARGET ESTERASE/SWISS CHEESE D.MELANOGASTER"/>
    <property type="match status" value="1"/>
</dbReference>
<dbReference type="InterPro" id="IPR050301">
    <property type="entry name" value="NTE"/>
</dbReference>
<dbReference type="Gene3D" id="3.40.1090.10">
    <property type="entry name" value="Cytosolic phospholipase A2 catalytic domain"/>
    <property type="match status" value="1"/>
</dbReference>
<dbReference type="AlphaFoldDB" id="A0A4R2EMY8"/>
<organism evidence="6 7">
    <name type="scientific">Acetobacteroides hydrogenigenes</name>
    <dbReference type="NCBI Taxonomy" id="979970"/>
    <lineage>
        <taxon>Bacteria</taxon>
        <taxon>Pseudomonadati</taxon>
        <taxon>Bacteroidota</taxon>
        <taxon>Bacteroidia</taxon>
        <taxon>Bacteroidales</taxon>
        <taxon>Rikenellaceae</taxon>
        <taxon>Acetobacteroides</taxon>
    </lineage>
</organism>
<sequence>MKKKSDIQREVTIVSDSCRHPYTCDAPIYKVGVVLSGGGARGFAHAGFFKAMDELGVRPNVISGTSAGAIAGVMYAGGKSPDAMLDIFSNIRLLQLPRFRANGRNPDAGKDKRNHHLLFKAKDLLQILRQNLPKTTFEGLNIPLVVNATSLERGQNVYFYTGDVLKPVVASSAIPMVFKPVLIDGQHYVDGGVMQNLSVSPIRRACKYVIAMHVNPLEDYSAHGRMYEPEWERIFKLMIRANTFTDKEQVDLFIEPSELVRYKITETRLGSEMFWIGYYEAKQSLEAFIREHPDIVDGQE</sequence>
<evidence type="ECO:0000256" key="3">
    <source>
        <dbReference type="ARBA" id="ARBA00023098"/>
    </source>
</evidence>
<dbReference type="GO" id="GO:0016042">
    <property type="term" value="P:lipid catabolic process"/>
    <property type="evidence" value="ECO:0007669"/>
    <property type="project" value="UniProtKB-UniRule"/>
</dbReference>
<dbReference type="InterPro" id="IPR016035">
    <property type="entry name" value="Acyl_Trfase/lysoPLipase"/>
</dbReference>
<evidence type="ECO:0000256" key="1">
    <source>
        <dbReference type="ARBA" id="ARBA00022801"/>
    </source>
</evidence>
<evidence type="ECO:0000313" key="6">
    <source>
        <dbReference type="EMBL" id="TCN70193.1"/>
    </source>
</evidence>
<dbReference type="PANTHER" id="PTHR14226:SF29">
    <property type="entry name" value="NEUROPATHY TARGET ESTERASE SWS"/>
    <property type="match status" value="1"/>
</dbReference>
<evidence type="ECO:0000256" key="4">
    <source>
        <dbReference type="PROSITE-ProRule" id="PRU01161"/>
    </source>
</evidence>
<gene>
    <name evidence="6" type="ORF">CLV25_104148</name>
</gene>
<keyword evidence="7" id="KW-1185">Reference proteome</keyword>
<feature type="short sequence motif" description="GXGXXG" evidence="4">
    <location>
        <begin position="37"/>
        <end position="42"/>
    </location>
</feature>
<evidence type="ECO:0000256" key="2">
    <source>
        <dbReference type="ARBA" id="ARBA00022963"/>
    </source>
</evidence>
<dbReference type="RefSeq" id="WP_131838747.1">
    <property type="nucleotide sequence ID" value="NZ_SLWB01000004.1"/>
</dbReference>
<accession>A0A4R2EMY8</accession>
<proteinExistence type="predicted"/>
<dbReference type="Proteomes" id="UP000294830">
    <property type="component" value="Unassembled WGS sequence"/>
</dbReference>
<feature type="active site" description="Proton acceptor" evidence="4">
    <location>
        <position position="190"/>
    </location>
</feature>
<feature type="active site" description="Nucleophile" evidence="4">
    <location>
        <position position="66"/>
    </location>
</feature>
<keyword evidence="1 4" id="KW-0378">Hydrolase</keyword>
<dbReference type="GO" id="GO:0016787">
    <property type="term" value="F:hydrolase activity"/>
    <property type="evidence" value="ECO:0007669"/>
    <property type="project" value="UniProtKB-UniRule"/>
</dbReference>
<feature type="short sequence motif" description="DGA/G" evidence="4">
    <location>
        <begin position="190"/>
        <end position="192"/>
    </location>
</feature>
<dbReference type="SUPFAM" id="SSF52151">
    <property type="entry name" value="FabD/lysophospholipase-like"/>
    <property type="match status" value="1"/>
</dbReference>
<feature type="short sequence motif" description="GXSXG" evidence="4">
    <location>
        <begin position="64"/>
        <end position="68"/>
    </location>
</feature>
<dbReference type="CDD" id="cd07205">
    <property type="entry name" value="Pat_PNPLA6_PNPLA7_NTE1_like"/>
    <property type="match status" value="1"/>
</dbReference>
<dbReference type="OrthoDB" id="9770965at2"/>
<name>A0A4R2EMY8_9BACT</name>
<dbReference type="EMBL" id="SLWB01000004">
    <property type="protein sequence ID" value="TCN70193.1"/>
    <property type="molecule type" value="Genomic_DNA"/>
</dbReference>
<dbReference type="InterPro" id="IPR002641">
    <property type="entry name" value="PNPLA_dom"/>
</dbReference>
<protein>
    <submittedName>
        <fullName evidence="6">NTE family protein</fullName>
    </submittedName>
</protein>
<feature type="domain" description="PNPLA" evidence="5">
    <location>
        <begin position="33"/>
        <end position="203"/>
    </location>
</feature>
<evidence type="ECO:0000259" key="5">
    <source>
        <dbReference type="PROSITE" id="PS51635"/>
    </source>
</evidence>
<dbReference type="PROSITE" id="PS51635">
    <property type="entry name" value="PNPLA"/>
    <property type="match status" value="1"/>
</dbReference>
<reference evidence="6 7" key="1">
    <citation type="submission" date="2019-03" db="EMBL/GenBank/DDBJ databases">
        <title>Genomic Encyclopedia of Archaeal and Bacterial Type Strains, Phase II (KMG-II): from individual species to whole genera.</title>
        <authorList>
            <person name="Goeker M."/>
        </authorList>
    </citation>
    <scope>NUCLEOTIDE SEQUENCE [LARGE SCALE GENOMIC DNA]</scope>
    <source>
        <strain evidence="6 7">RL-C</strain>
    </source>
</reference>
<evidence type="ECO:0000313" key="7">
    <source>
        <dbReference type="Proteomes" id="UP000294830"/>
    </source>
</evidence>
<dbReference type="Pfam" id="PF01734">
    <property type="entry name" value="Patatin"/>
    <property type="match status" value="1"/>
</dbReference>
<keyword evidence="3 4" id="KW-0443">Lipid metabolism</keyword>
<keyword evidence="2 4" id="KW-0442">Lipid degradation</keyword>